<dbReference type="GO" id="GO:0019433">
    <property type="term" value="P:triglyceride catabolic process"/>
    <property type="evidence" value="ECO:0007669"/>
    <property type="project" value="TreeGrafter"/>
</dbReference>
<dbReference type="PANTHER" id="PTHR37981:SF1">
    <property type="entry name" value="SGNH HYDROLASE-TYPE ESTERASE DOMAIN-CONTAINING PROTEIN"/>
    <property type="match status" value="1"/>
</dbReference>
<dbReference type="InterPro" id="IPR013830">
    <property type="entry name" value="SGNH_hydro"/>
</dbReference>
<feature type="disulfide bond" evidence="2">
    <location>
        <begin position="184"/>
        <end position="231"/>
    </location>
</feature>
<evidence type="ECO:0000256" key="1">
    <source>
        <dbReference type="PIRSR" id="PIRSR637460-1"/>
    </source>
</evidence>
<dbReference type="CDD" id="cd01823">
    <property type="entry name" value="SEST_like"/>
    <property type="match status" value="1"/>
</dbReference>
<evidence type="ECO:0000313" key="5">
    <source>
        <dbReference type="EMBL" id="MBR7829016.1"/>
    </source>
</evidence>
<feature type="active site" evidence="1">
    <location>
        <position position="250"/>
    </location>
</feature>
<keyword evidence="5" id="KW-0378">Hydrolase</keyword>
<dbReference type="EMBL" id="JAGSOH010000072">
    <property type="protein sequence ID" value="MBR7829016.1"/>
    <property type="molecule type" value="Genomic_DNA"/>
</dbReference>
<dbReference type="Gene3D" id="3.40.50.1110">
    <property type="entry name" value="SGNH hydrolase"/>
    <property type="match status" value="1"/>
</dbReference>
<reference evidence="5" key="1">
    <citation type="submission" date="2021-04" db="EMBL/GenBank/DDBJ databases">
        <title>Genome based classification of Actinospica acidithermotolerans sp. nov., an actinobacterium isolated from an Indonesian hot spring.</title>
        <authorList>
            <person name="Kusuma A.B."/>
            <person name="Putra K.E."/>
            <person name="Nafisah S."/>
            <person name="Loh J."/>
            <person name="Nouioui I."/>
            <person name="Goodfellow M."/>
        </authorList>
    </citation>
    <scope>NUCLEOTIDE SEQUENCE</scope>
    <source>
        <strain evidence="5">MGRD01-02</strain>
    </source>
</reference>
<feature type="active site" description="Nucleophile" evidence="1">
    <location>
        <position position="44"/>
    </location>
</feature>
<evidence type="ECO:0000313" key="6">
    <source>
        <dbReference type="Proteomes" id="UP000676325"/>
    </source>
</evidence>
<dbReference type="PANTHER" id="PTHR37981">
    <property type="entry name" value="LIPASE 2"/>
    <property type="match status" value="1"/>
</dbReference>
<protein>
    <submittedName>
        <fullName evidence="5">SGNH/GDSL hydrolase family protein</fullName>
    </submittedName>
</protein>
<proteinExistence type="predicted"/>
<name>A0A941IMZ5_9ACTN</name>
<dbReference type="AlphaFoldDB" id="A0A941IMZ5"/>
<dbReference type="InterPro" id="IPR037460">
    <property type="entry name" value="SEST-like"/>
</dbReference>
<dbReference type="Pfam" id="PF13472">
    <property type="entry name" value="Lipase_GDSL_2"/>
    <property type="match status" value="1"/>
</dbReference>
<dbReference type="RefSeq" id="WP_212520149.1">
    <property type="nucleotide sequence ID" value="NZ_JAGSOH010000072.1"/>
</dbReference>
<feature type="disulfide bond" evidence="2">
    <location>
        <begin position="124"/>
        <end position="132"/>
    </location>
</feature>
<accession>A0A941IMZ5</accession>
<feature type="domain" description="SGNH hydrolase-type esterase" evidence="4">
    <location>
        <begin position="40"/>
        <end position="257"/>
    </location>
</feature>
<evidence type="ECO:0000259" key="4">
    <source>
        <dbReference type="Pfam" id="PF13472"/>
    </source>
</evidence>
<keyword evidence="6" id="KW-1185">Reference proteome</keyword>
<organism evidence="5 6">
    <name type="scientific">Actinospica acidithermotolerans</name>
    <dbReference type="NCBI Taxonomy" id="2828514"/>
    <lineage>
        <taxon>Bacteria</taxon>
        <taxon>Bacillati</taxon>
        <taxon>Actinomycetota</taxon>
        <taxon>Actinomycetes</taxon>
        <taxon>Catenulisporales</taxon>
        <taxon>Actinospicaceae</taxon>
        <taxon>Actinospica</taxon>
    </lineage>
</organism>
<evidence type="ECO:0000256" key="2">
    <source>
        <dbReference type="PIRSR" id="PIRSR637460-2"/>
    </source>
</evidence>
<keyword evidence="2" id="KW-1015">Disulfide bond</keyword>
<keyword evidence="3" id="KW-0732">Signal</keyword>
<feature type="chain" id="PRO_5037114779" evidence="3">
    <location>
        <begin position="33"/>
        <end position="268"/>
    </location>
</feature>
<dbReference type="SUPFAM" id="SSF52266">
    <property type="entry name" value="SGNH hydrolase"/>
    <property type="match status" value="1"/>
</dbReference>
<feature type="signal peptide" evidence="3">
    <location>
        <begin position="1"/>
        <end position="32"/>
    </location>
</feature>
<feature type="disulfide bond" evidence="2">
    <location>
        <begin position="58"/>
        <end position="83"/>
    </location>
</feature>
<dbReference type="GO" id="GO:0004806">
    <property type="term" value="F:triacylglycerol lipase activity"/>
    <property type="evidence" value="ECO:0007669"/>
    <property type="project" value="TreeGrafter"/>
</dbReference>
<comment type="caution">
    <text evidence="5">The sequence shown here is derived from an EMBL/GenBank/DDBJ whole genome shotgun (WGS) entry which is preliminary data.</text>
</comment>
<evidence type="ECO:0000256" key="3">
    <source>
        <dbReference type="SAM" id="SignalP"/>
    </source>
</evidence>
<dbReference type="InterPro" id="IPR036514">
    <property type="entry name" value="SGNH_hydro_sf"/>
</dbReference>
<gene>
    <name evidence="5" type="ORF">KDK95_22100</name>
</gene>
<dbReference type="Proteomes" id="UP000676325">
    <property type="component" value="Unassembled WGS sequence"/>
</dbReference>
<sequence length="268" mass="27982">MRTVSTRRCVSVIATAGTAAALTLFATGAAHAATYTNYVALGDSYSSGVGSGSYINSCDVSESAYPYLYDKAHSSIAFTDEACSGAKTSDVISSQLGALSSSTNLVSITIGGNDAGFSTVMEDCVLEGTSGCVSAVDSAESYAKNTLPGLLDTTYADIRKDAPNAHVIVLGYPEFYDLSQSSSCVGLSGTSRTAINGAADELDSVIATEVAKYGNFVYEDVRSNFAGHEICDSSPWLHSLNWLDISESYHPTADGQQYGYYPALEAGL</sequence>